<evidence type="ECO:0000313" key="2">
    <source>
        <dbReference type="Proteomes" id="UP000059680"/>
    </source>
</evidence>
<reference evidence="1 2" key="3">
    <citation type="journal article" date="2013" name="Rice">
        <title>Improvement of the Oryza sativa Nipponbare reference genome using next generation sequence and optical map data.</title>
        <authorList>
            <person name="Kawahara Y."/>
            <person name="de la Bastide M."/>
            <person name="Hamilton J.P."/>
            <person name="Kanamori H."/>
            <person name="McCombie W.R."/>
            <person name="Ouyang S."/>
            <person name="Schwartz D.C."/>
            <person name="Tanaka T."/>
            <person name="Wu J."/>
            <person name="Zhou S."/>
            <person name="Childs K.L."/>
            <person name="Davidson R.M."/>
            <person name="Lin H."/>
            <person name="Quesada-Ocampo L."/>
            <person name="Vaillancourt B."/>
            <person name="Sakai H."/>
            <person name="Lee S.S."/>
            <person name="Kim J."/>
            <person name="Numa H."/>
            <person name="Itoh T."/>
            <person name="Buell C.R."/>
            <person name="Matsumoto T."/>
        </authorList>
    </citation>
    <scope>NUCLEOTIDE SEQUENCE [LARGE SCALE GENOMIC DNA]</scope>
    <source>
        <strain evidence="2">cv. Nipponbare</strain>
    </source>
</reference>
<dbReference type="PROSITE" id="PS51257">
    <property type="entry name" value="PROKAR_LIPOPROTEIN"/>
    <property type="match status" value="1"/>
</dbReference>
<dbReference type="AlphaFoldDB" id="A0A0P0WC53"/>
<evidence type="ECO:0000313" key="1">
    <source>
        <dbReference type="EMBL" id="BAS89902.1"/>
    </source>
</evidence>
<dbReference type="Proteomes" id="UP000059680">
    <property type="component" value="Chromosome 4"/>
</dbReference>
<proteinExistence type="predicted"/>
<reference evidence="1 2" key="2">
    <citation type="journal article" date="2013" name="Plant Cell Physiol.">
        <title>Rice Annotation Project Database (RAP-DB): an integrative and interactive database for rice genomics.</title>
        <authorList>
            <person name="Sakai H."/>
            <person name="Lee S.S."/>
            <person name="Tanaka T."/>
            <person name="Numa H."/>
            <person name="Kim J."/>
            <person name="Kawahara Y."/>
            <person name="Wakimoto H."/>
            <person name="Yang C.C."/>
            <person name="Iwamoto M."/>
            <person name="Abe T."/>
            <person name="Yamada Y."/>
            <person name="Muto A."/>
            <person name="Inokuchi H."/>
            <person name="Ikemura T."/>
            <person name="Matsumoto T."/>
            <person name="Sasaki T."/>
            <person name="Itoh T."/>
        </authorList>
    </citation>
    <scope>NUCLEOTIDE SEQUENCE [LARGE SCALE GENOMIC DNA]</scope>
    <source>
        <strain evidence="2">cv. Nipponbare</strain>
    </source>
</reference>
<organism evidence="1 2">
    <name type="scientific">Oryza sativa subsp. japonica</name>
    <name type="common">Rice</name>
    <dbReference type="NCBI Taxonomy" id="39947"/>
    <lineage>
        <taxon>Eukaryota</taxon>
        <taxon>Viridiplantae</taxon>
        <taxon>Streptophyta</taxon>
        <taxon>Embryophyta</taxon>
        <taxon>Tracheophyta</taxon>
        <taxon>Spermatophyta</taxon>
        <taxon>Magnoliopsida</taxon>
        <taxon>Liliopsida</taxon>
        <taxon>Poales</taxon>
        <taxon>Poaceae</taxon>
        <taxon>BOP clade</taxon>
        <taxon>Oryzoideae</taxon>
        <taxon>Oryzeae</taxon>
        <taxon>Oryzinae</taxon>
        <taxon>Oryza</taxon>
        <taxon>Oryza sativa</taxon>
    </lineage>
</organism>
<reference evidence="2" key="1">
    <citation type="journal article" date="2005" name="Nature">
        <title>The map-based sequence of the rice genome.</title>
        <authorList>
            <consortium name="International rice genome sequencing project (IRGSP)"/>
            <person name="Matsumoto T."/>
            <person name="Wu J."/>
            <person name="Kanamori H."/>
            <person name="Katayose Y."/>
            <person name="Fujisawa M."/>
            <person name="Namiki N."/>
            <person name="Mizuno H."/>
            <person name="Yamamoto K."/>
            <person name="Antonio B.A."/>
            <person name="Baba T."/>
            <person name="Sakata K."/>
            <person name="Nagamura Y."/>
            <person name="Aoki H."/>
            <person name="Arikawa K."/>
            <person name="Arita K."/>
            <person name="Bito T."/>
            <person name="Chiden Y."/>
            <person name="Fujitsuka N."/>
            <person name="Fukunaka R."/>
            <person name="Hamada M."/>
            <person name="Harada C."/>
            <person name="Hayashi A."/>
            <person name="Hijishita S."/>
            <person name="Honda M."/>
            <person name="Hosokawa S."/>
            <person name="Ichikawa Y."/>
            <person name="Idonuma A."/>
            <person name="Iijima M."/>
            <person name="Ikeda M."/>
            <person name="Ikeno M."/>
            <person name="Ito K."/>
            <person name="Ito S."/>
            <person name="Ito T."/>
            <person name="Ito Y."/>
            <person name="Ito Y."/>
            <person name="Iwabuchi A."/>
            <person name="Kamiya K."/>
            <person name="Karasawa W."/>
            <person name="Kurita K."/>
            <person name="Katagiri S."/>
            <person name="Kikuta A."/>
            <person name="Kobayashi H."/>
            <person name="Kobayashi N."/>
            <person name="Machita K."/>
            <person name="Maehara T."/>
            <person name="Masukawa M."/>
            <person name="Mizubayashi T."/>
            <person name="Mukai Y."/>
            <person name="Nagasaki H."/>
            <person name="Nagata Y."/>
            <person name="Naito S."/>
            <person name="Nakashima M."/>
            <person name="Nakama Y."/>
            <person name="Nakamichi Y."/>
            <person name="Nakamura M."/>
            <person name="Meguro A."/>
            <person name="Negishi M."/>
            <person name="Ohta I."/>
            <person name="Ohta T."/>
            <person name="Okamoto M."/>
            <person name="Ono N."/>
            <person name="Saji S."/>
            <person name="Sakaguchi M."/>
            <person name="Sakai K."/>
            <person name="Shibata M."/>
            <person name="Shimokawa T."/>
            <person name="Song J."/>
            <person name="Takazaki Y."/>
            <person name="Terasawa K."/>
            <person name="Tsugane M."/>
            <person name="Tsuji K."/>
            <person name="Ueda S."/>
            <person name="Waki K."/>
            <person name="Yamagata H."/>
            <person name="Yamamoto M."/>
            <person name="Yamamoto S."/>
            <person name="Yamane H."/>
            <person name="Yoshiki S."/>
            <person name="Yoshihara R."/>
            <person name="Yukawa K."/>
            <person name="Zhong H."/>
            <person name="Yano M."/>
            <person name="Yuan Q."/>
            <person name="Ouyang S."/>
            <person name="Liu J."/>
            <person name="Jones K.M."/>
            <person name="Gansberger K."/>
            <person name="Moffat K."/>
            <person name="Hill J."/>
            <person name="Bera J."/>
            <person name="Fadrosh D."/>
            <person name="Jin S."/>
            <person name="Johri S."/>
            <person name="Kim M."/>
            <person name="Overton L."/>
            <person name="Reardon M."/>
            <person name="Tsitrin T."/>
            <person name="Vuong H."/>
            <person name="Weaver B."/>
            <person name="Ciecko A."/>
            <person name="Tallon L."/>
            <person name="Jackson J."/>
            <person name="Pai G."/>
            <person name="Aken S.V."/>
            <person name="Utterback T."/>
            <person name="Reidmuller S."/>
            <person name="Feldblyum T."/>
            <person name="Hsiao J."/>
            <person name="Zismann V."/>
            <person name="Iobst S."/>
            <person name="de Vazeille A.R."/>
            <person name="Buell C.R."/>
            <person name="Ying K."/>
            <person name="Li Y."/>
            <person name="Lu T."/>
            <person name="Huang Y."/>
            <person name="Zhao Q."/>
            <person name="Feng Q."/>
            <person name="Zhang L."/>
            <person name="Zhu J."/>
            <person name="Weng Q."/>
            <person name="Mu J."/>
            <person name="Lu Y."/>
            <person name="Fan D."/>
            <person name="Liu Y."/>
            <person name="Guan J."/>
            <person name="Zhang Y."/>
            <person name="Yu S."/>
            <person name="Liu X."/>
            <person name="Zhang Y."/>
            <person name="Hong G."/>
            <person name="Han B."/>
            <person name="Choisne N."/>
            <person name="Demange N."/>
            <person name="Orjeda G."/>
            <person name="Samain S."/>
            <person name="Cattolico L."/>
            <person name="Pelletier E."/>
            <person name="Couloux A."/>
            <person name="Segurens B."/>
            <person name="Wincker P."/>
            <person name="D'Hont A."/>
            <person name="Scarpelli C."/>
            <person name="Weissenbach J."/>
            <person name="Salanoubat M."/>
            <person name="Quetier F."/>
            <person name="Yu Y."/>
            <person name="Kim H.R."/>
            <person name="Rambo T."/>
            <person name="Currie J."/>
            <person name="Collura K."/>
            <person name="Luo M."/>
            <person name="Yang T."/>
            <person name="Ammiraju J.S.S."/>
            <person name="Engler F."/>
            <person name="Soderlund C."/>
            <person name="Wing R.A."/>
            <person name="Palmer L.E."/>
            <person name="de la Bastide M."/>
            <person name="Spiegel L."/>
            <person name="Nascimento L."/>
            <person name="Zutavern T."/>
            <person name="O'Shaughnessy A."/>
            <person name="Dike S."/>
            <person name="Dedhia N."/>
            <person name="Preston R."/>
            <person name="Balija V."/>
            <person name="McCombie W.R."/>
            <person name="Chow T."/>
            <person name="Chen H."/>
            <person name="Chung M."/>
            <person name="Chen C."/>
            <person name="Shaw J."/>
            <person name="Wu H."/>
            <person name="Hsiao K."/>
            <person name="Chao Y."/>
            <person name="Chu M."/>
            <person name="Cheng C."/>
            <person name="Hour A."/>
            <person name="Lee P."/>
            <person name="Lin S."/>
            <person name="Lin Y."/>
            <person name="Liou J."/>
            <person name="Liu S."/>
            <person name="Hsing Y."/>
            <person name="Raghuvanshi S."/>
            <person name="Mohanty A."/>
            <person name="Bharti A.K."/>
            <person name="Gaur A."/>
            <person name="Gupta V."/>
            <person name="Kumar D."/>
            <person name="Ravi V."/>
            <person name="Vij S."/>
            <person name="Kapur A."/>
            <person name="Khurana P."/>
            <person name="Khurana P."/>
            <person name="Khurana J.P."/>
            <person name="Tyagi A.K."/>
            <person name="Gaikwad K."/>
            <person name="Singh A."/>
            <person name="Dalal V."/>
            <person name="Srivastava S."/>
            <person name="Dixit A."/>
            <person name="Pal A.K."/>
            <person name="Ghazi I.A."/>
            <person name="Yadav M."/>
            <person name="Pandit A."/>
            <person name="Bhargava A."/>
            <person name="Sureshbabu K."/>
            <person name="Batra K."/>
            <person name="Sharma T.R."/>
            <person name="Mohapatra T."/>
            <person name="Singh N.K."/>
            <person name="Messing J."/>
            <person name="Nelson A.B."/>
            <person name="Fuks G."/>
            <person name="Kavchok S."/>
            <person name="Keizer G."/>
            <person name="Linton E."/>
            <person name="Llaca V."/>
            <person name="Song R."/>
            <person name="Tanyolac B."/>
            <person name="Young S."/>
            <person name="Ho-Il K."/>
            <person name="Hahn J.H."/>
            <person name="Sangsakoo G."/>
            <person name="Vanavichit A."/>
            <person name="de Mattos Luiz.A.T."/>
            <person name="Zimmer P.D."/>
            <person name="Malone G."/>
            <person name="Dellagostin O."/>
            <person name="de Oliveira A.C."/>
            <person name="Bevan M."/>
            <person name="Bancroft I."/>
            <person name="Minx P."/>
            <person name="Cordum H."/>
            <person name="Wilson R."/>
            <person name="Cheng Z."/>
            <person name="Jin W."/>
            <person name="Jiang J."/>
            <person name="Leong S.A."/>
            <person name="Iwama H."/>
            <person name="Gojobori T."/>
            <person name="Itoh T."/>
            <person name="Niimura Y."/>
            <person name="Fujii Y."/>
            <person name="Habara T."/>
            <person name="Sakai H."/>
            <person name="Sato Y."/>
            <person name="Wilson G."/>
            <person name="Kumar K."/>
            <person name="McCouch S."/>
            <person name="Juretic N."/>
            <person name="Hoen D."/>
            <person name="Wright S."/>
            <person name="Bruskiewich R."/>
            <person name="Bureau T."/>
            <person name="Miyao A."/>
            <person name="Hirochika H."/>
            <person name="Nishikawa T."/>
            <person name="Kadowaki K."/>
            <person name="Sugiura M."/>
            <person name="Burr B."/>
            <person name="Sasaki T."/>
        </authorList>
    </citation>
    <scope>NUCLEOTIDE SEQUENCE [LARGE SCALE GENOMIC DNA]</scope>
    <source>
        <strain evidence="2">cv. Nipponbare</strain>
    </source>
</reference>
<sequence length="57" mass="6212">MEGDDKSAVVGGAYWGLTASCRPSDRSQPKPLCTLALLPHWAVILLHAFRARGKCFL</sequence>
<protein>
    <submittedName>
        <fullName evidence="1">Os04g0497700 protein</fullName>
    </submittedName>
</protein>
<accession>A0A0P0WC53</accession>
<dbReference type="ExpressionAtlas" id="A0A0P0WC53">
    <property type="expression patterns" value="baseline and differential"/>
</dbReference>
<gene>
    <name evidence="1" type="ordered locus">Os04g0497700</name>
    <name evidence="1" type="ORF">OSNPB_040497700</name>
</gene>
<keyword evidence="2" id="KW-1185">Reference proteome</keyword>
<dbReference type="EMBL" id="AP014960">
    <property type="protein sequence ID" value="BAS89902.1"/>
    <property type="molecule type" value="Genomic_DNA"/>
</dbReference>
<dbReference type="Gramene" id="Os04t0497700-02">
    <property type="protein sequence ID" value="Os04t0497700-02"/>
    <property type="gene ID" value="Os04g0497700"/>
</dbReference>
<name>A0A0P0WC53_ORYSJ</name>